<reference evidence="1 2" key="1">
    <citation type="submission" date="2023-07" db="EMBL/GenBank/DDBJ databases">
        <title>Isolation and characterization of Bacillus cereus bacteriophage DZ1 and its application in foods.</title>
        <authorList>
            <person name="Huang Z."/>
            <person name="Ding Y."/>
            <person name="Wu Q."/>
        </authorList>
    </citation>
    <scope>NUCLEOTIDE SEQUENCE [LARGE SCALE GENOMIC DNA]</scope>
</reference>
<proteinExistence type="predicted"/>
<keyword evidence="2" id="KW-1185">Reference proteome</keyword>
<evidence type="ECO:0000313" key="2">
    <source>
        <dbReference type="Proteomes" id="UP001304814"/>
    </source>
</evidence>
<organism evidence="1 2">
    <name type="scientific">Bacillus phage DZ1</name>
    <dbReference type="NCBI Taxonomy" id="3075862"/>
    <lineage>
        <taxon>Viruses</taxon>
        <taxon>Duplodnaviria</taxon>
        <taxon>Heunggongvirae</taxon>
        <taxon>Uroviricota</taxon>
        <taxon>Caudoviricetes</taxon>
        <taxon>Ehrlichviridae</taxon>
        <taxon>Dazunavirus</taxon>
        <taxon>Dazunavirus DZ1</taxon>
    </lineage>
</organism>
<name>A0AA96EKX7_9CAUD</name>
<dbReference type="Proteomes" id="UP001304814">
    <property type="component" value="Segment"/>
</dbReference>
<protein>
    <submittedName>
        <fullName evidence="1">Uncharacterized protein</fullName>
    </submittedName>
</protein>
<evidence type="ECO:0000313" key="1">
    <source>
        <dbReference type="EMBL" id="WNL49507.1"/>
    </source>
</evidence>
<accession>A0AA96EKX7</accession>
<dbReference type="EMBL" id="OR338916">
    <property type="protein sequence ID" value="WNL49507.1"/>
    <property type="molecule type" value="Genomic_DNA"/>
</dbReference>
<sequence>MARNKVEYHIQAGSTFTFKVKAGSTLKIGDVVEISGAREVTTAAAGSEKVAGVVYSGTVGVDGVNVGYQGDRGDVVTVIILRPFVYMTASEAIPAGSLIKAAGANKVAVLKVGATPDPVSQKIGLAITPASAANDVILVALG</sequence>